<sequence length="234" mass="26293">MATPMMIAKSMMYRLGVLVIAVIGYFYLPGIQGFFESGLSLLWDRDFDGLRQFILSYGFWAPLCSILLMTLQSLIPFVPGLAITITNAWVFGWQYGAVYSWLGALLGACLDFAIARWYGRPIVENFINNKYLKVTDEFLRRHGIAAVFITRLTPIIPFKVISYGVGLTTLSFGQFTIATAIGQAPAILIYSVIGQNLTYNLRAAVIITFLLIAIGALGHYFRDDIERRFFPDKE</sequence>
<dbReference type="InterPro" id="IPR015414">
    <property type="entry name" value="TMEM64"/>
</dbReference>
<dbReference type="OrthoDB" id="9812980at2"/>
<evidence type="ECO:0000256" key="4">
    <source>
        <dbReference type="ARBA" id="ARBA00022989"/>
    </source>
</evidence>
<evidence type="ECO:0000313" key="8">
    <source>
        <dbReference type="EMBL" id="SFL73614.1"/>
    </source>
</evidence>
<dbReference type="GO" id="GO:0005886">
    <property type="term" value="C:plasma membrane"/>
    <property type="evidence" value="ECO:0007669"/>
    <property type="project" value="UniProtKB-SubCell"/>
</dbReference>
<feature type="transmembrane region" description="Helical" evidence="6">
    <location>
        <begin position="98"/>
        <end position="118"/>
    </location>
</feature>
<dbReference type="RefSeq" id="WP_090936250.1">
    <property type="nucleotide sequence ID" value="NZ_FOTS01000015.1"/>
</dbReference>
<evidence type="ECO:0000256" key="1">
    <source>
        <dbReference type="ARBA" id="ARBA00004651"/>
    </source>
</evidence>
<name>A0A1I4K4B0_9FIRM</name>
<comment type="subcellular location">
    <subcellularLocation>
        <location evidence="1 6">Cell membrane</location>
        <topology evidence="1 6">Multi-pass membrane protein</topology>
    </subcellularLocation>
</comment>
<evidence type="ECO:0000259" key="7">
    <source>
        <dbReference type="Pfam" id="PF09335"/>
    </source>
</evidence>
<dbReference type="Pfam" id="PF09335">
    <property type="entry name" value="VTT_dom"/>
    <property type="match status" value="1"/>
</dbReference>
<dbReference type="PANTHER" id="PTHR12677">
    <property type="entry name" value="GOLGI APPARATUS MEMBRANE PROTEIN TVP38-RELATED"/>
    <property type="match status" value="1"/>
</dbReference>
<evidence type="ECO:0000256" key="6">
    <source>
        <dbReference type="RuleBase" id="RU366058"/>
    </source>
</evidence>
<organism evidence="8 9">
    <name type="scientific">Pelosinus propionicus DSM 13327</name>
    <dbReference type="NCBI Taxonomy" id="1123291"/>
    <lineage>
        <taxon>Bacteria</taxon>
        <taxon>Bacillati</taxon>
        <taxon>Bacillota</taxon>
        <taxon>Negativicutes</taxon>
        <taxon>Selenomonadales</taxon>
        <taxon>Sporomusaceae</taxon>
        <taxon>Pelosinus</taxon>
    </lineage>
</organism>
<keyword evidence="3 6" id="KW-0812">Transmembrane</keyword>
<protein>
    <recommendedName>
        <fullName evidence="6">TVP38/TMEM64 family membrane protein</fullName>
    </recommendedName>
</protein>
<feature type="transmembrane region" description="Helical" evidence="6">
    <location>
        <begin position="50"/>
        <end position="69"/>
    </location>
</feature>
<keyword evidence="9" id="KW-1185">Reference proteome</keyword>
<gene>
    <name evidence="8" type="ORF">SAMN04490355_1015116</name>
</gene>
<comment type="similarity">
    <text evidence="6">Belongs to the TVP38/TMEM64 family.</text>
</comment>
<reference evidence="9" key="1">
    <citation type="submission" date="2016-10" db="EMBL/GenBank/DDBJ databases">
        <authorList>
            <person name="Varghese N."/>
            <person name="Submissions S."/>
        </authorList>
    </citation>
    <scope>NUCLEOTIDE SEQUENCE [LARGE SCALE GENOMIC DNA]</scope>
    <source>
        <strain evidence="9">DSM 13327</strain>
    </source>
</reference>
<dbReference type="InterPro" id="IPR032816">
    <property type="entry name" value="VTT_dom"/>
</dbReference>
<evidence type="ECO:0000313" key="9">
    <source>
        <dbReference type="Proteomes" id="UP000199520"/>
    </source>
</evidence>
<proteinExistence type="inferred from homology"/>
<feature type="transmembrane region" description="Helical" evidence="6">
    <location>
        <begin position="199"/>
        <end position="221"/>
    </location>
</feature>
<feature type="transmembrane region" description="Helical" evidence="6">
    <location>
        <begin position="12"/>
        <end position="30"/>
    </location>
</feature>
<accession>A0A1I4K4B0</accession>
<feature type="transmembrane region" description="Helical" evidence="6">
    <location>
        <begin position="160"/>
        <end position="193"/>
    </location>
</feature>
<feature type="transmembrane region" description="Helical" evidence="6">
    <location>
        <begin position="74"/>
        <end position="92"/>
    </location>
</feature>
<keyword evidence="4 6" id="KW-1133">Transmembrane helix</keyword>
<dbReference type="AlphaFoldDB" id="A0A1I4K4B0"/>
<feature type="domain" description="VTT" evidence="7">
    <location>
        <begin position="78"/>
        <end position="195"/>
    </location>
</feature>
<evidence type="ECO:0000256" key="3">
    <source>
        <dbReference type="ARBA" id="ARBA00022692"/>
    </source>
</evidence>
<dbReference type="STRING" id="1123291.SAMN04490355_1015116"/>
<evidence type="ECO:0000256" key="2">
    <source>
        <dbReference type="ARBA" id="ARBA00022475"/>
    </source>
</evidence>
<dbReference type="EMBL" id="FOTS01000015">
    <property type="protein sequence ID" value="SFL73614.1"/>
    <property type="molecule type" value="Genomic_DNA"/>
</dbReference>
<keyword evidence="5 6" id="KW-0472">Membrane</keyword>
<keyword evidence="2 6" id="KW-1003">Cell membrane</keyword>
<dbReference type="PANTHER" id="PTHR12677:SF59">
    <property type="entry name" value="GOLGI APPARATUS MEMBRANE PROTEIN TVP38-RELATED"/>
    <property type="match status" value="1"/>
</dbReference>
<dbReference type="Proteomes" id="UP000199520">
    <property type="component" value="Unassembled WGS sequence"/>
</dbReference>
<evidence type="ECO:0000256" key="5">
    <source>
        <dbReference type="ARBA" id="ARBA00023136"/>
    </source>
</evidence>